<evidence type="ECO:0000313" key="2">
    <source>
        <dbReference type="EMBL" id="MFC0860779.1"/>
    </source>
</evidence>
<evidence type="ECO:0000256" key="1">
    <source>
        <dbReference type="SAM" id="SignalP"/>
    </source>
</evidence>
<gene>
    <name evidence="2" type="ORF">ACFHYQ_00565</name>
</gene>
<protein>
    <recommendedName>
        <fullName evidence="4">Secreted protein</fullName>
    </recommendedName>
</protein>
<feature type="chain" id="PRO_5047380851" description="Secreted protein" evidence="1">
    <location>
        <begin position="32"/>
        <end position="229"/>
    </location>
</feature>
<evidence type="ECO:0000313" key="3">
    <source>
        <dbReference type="Proteomes" id="UP001589870"/>
    </source>
</evidence>
<organism evidence="2 3">
    <name type="scientific">Sphaerimonospora cavernae</name>
    <dbReference type="NCBI Taxonomy" id="1740611"/>
    <lineage>
        <taxon>Bacteria</taxon>
        <taxon>Bacillati</taxon>
        <taxon>Actinomycetota</taxon>
        <taxon>Actinomycetes</taxon>
        <taxon>Streptosporangiales</taxon>
        <taxon>Streptosporangiaceae</taxon>
        <taxon>Sphaerimonospora</taxon>
    </lineage>
</organism>
<keyword evidence="1" id="KW-0732">Signal</keyword>
<name>A0ABV6TX56_9ACTN</name>
<comment type="caution">
    <text evidence="2">The sequence shown here is derived from an EMBL/GenBank/DDBJ whole genome shotgun (WGS) entry which is preliminary data.</text>
</comment>
<evidence type="ECO:0008006" key="4">
    <source>
        <dbReference type="Google" id="ProtNLM"/>
    </source>
</evidence>
<accession>A0ABV6TX56</accession>
<feature type="signal peptide" evidence="1">
    <location>
        <begin position="1"/>
        <end position="31"/>
    </location>
</feature>
<dbReference type="RefSeq" id="WP_394299053.1">
    <property type="nucleotide sequence ID" value="NZ_JBHMQT010000003.1"/>
</dbReference>
<keyword evidence="3" id="KW-1185">Reference proteome</keyword>
<dbReference type="Proteomes" id="UP001589870">
    <property type="component" value="Unassembled WGS sequence"/>
</dbReference>
<reference evidence="2 3" key="1">
    <citation type="submission" date="2024-09" db="EMBL/GenBank/DDBJ databases">
        <authorList>
            <person name="Sun Q."/>
            <person name="Mori K."/>
        </authorList>
    </citation>
    <scope>NUCLEOTIDE SEQUENCE [LARGE SCALE GENOMIC DNA]</scope>
    <source>
        <strain evidence="2 3">TBRC 1851</strain>
    </source>
</reference>
<sequence>MKRTLTGLAAAAITGLAVTAPLTLMAGPASAGGDYGPDTCLQGYVWREARVGDVVCVTPATRTQTKADNNVAADRWTDGVYGPHTCVTGYVWREAYNGDDVCVVPATRSQAKTDNKLDDERKVKARVWATRYFRAYGVDDTQLIKINGDHFNFGMVRLTIRYNTGKLFWSGTANAKAQAKFAGGAFGLMTDVVDCAYTRRPANAYIQAQDVVSGRQSARIPVRVGCAVL</sequence>
<dbReference type="EMBL" id="JBHMQT010000003">
    <property type="protein sequence ID" value="MFC0860779.1"/>
    <property type="molecule type" value="Genomic_DNA"/>
</dbReference>
<proteinExistence type="predicted"/>